<keyword evidence="8 9" id="KW-0472">Membrane</keyword>
<proteinExistence type="inferred from homology"/>
<comment type="subcellular location">
    <subcellularLocation>
        <location evidence="1">Mitochondrion membrane</location>
        <topology evidence="1">Multi-pass membrane protein</topology>
    </subcellularLocation>
</comment>
<evidence type="ECO:0000256" key="3">
    <source>
        <dbReference type="ARBA" id="ARBA00022448"/>
    </source>
</evidence>
<feature type="transmembrane region" description="Helical" evidence="11">
    <location>
        <begin position="60"/>
        <end position="79"/>
    </location>
</feature>
<keyword evidence="6 11" id="KW-1133">Transmembrane helix</keyword>
<dbReference type="EMBL" id="AP028919">
    <property type="protein sequence ID" value="BES99879.1"/>
    <property type="molecule type" value="Genomic_DNA"/>
</dbReference>
<feature type="repeat" description="Solcar" evidence="9">
    <location>
        <begin position="205"/>
        <end position="292"/>
    </location>
</feature>
<dbReference type="PROSITE" id="PS50920">
    <property type="entry name" value="SOLCAR"/>
    <property type="match status" value="3"/>
</dbReference>
<evidence type="ECO:0000256" key="4">
    <source>
        <dbReference type="ARBA" id="ARBA00022692"/>
    </source>
</evidence>
<evidence type="ECO:0000256" key="2">
    <source>
        <dbReference type="ARBA" id="ARBA00006375"/>
    </source>
</evidence>
<evidence type="ECO:0000256" key="11">
    <source>
        <dbReference type="SAM" id="Phobius"/>
    </source>
</evidence>
<sequence>MPLISACEFLSGWVSGVLGIMTGHPLDTVKVRQQISKDKSLTGNLKATYKYEGIRGFYKGMFFPTLSAGVLNALFFGVYGNSLRQMIRGSDRTLCCEDTESEDTYYSSVSWHWRVALAGFLGGAAGVLVGCPVDCIKTKLQGNTKDHLSPWTVSKNIVRQRGVRAIYCGFLPMICRDGPGFATYIVTYEHVLCSIEGKLPLGGQHRIFAEILSGGLAGSISWIAGMPFDVVKSRIQADDPFKPKYNGMVDCFQKSYRTEGLGIFFNGMSTAIIRSFPVNAVTFVVYQFCMNKCLNFNRTK</sequence>
<dbReference type="PANTHER" id="PTHR45624">
    <property type="entry name" value="MITOCHONDRIAL BASIC AMINO ACIDS TRANSPORTER-RELATED"/>
    <property type="match status" value="1"/>
</dbReference>
<evidence type="ECO:0000256" key="9">
    <source>
        <dbReference type="PROSITE-ProRule" id="PRU00282"/>
    </source>
</evidence>
<evidence type="ECO:0000313" key="12">
    <source>
        <dbReference type="EMBL" id="BES99879.1"/>
    </source>
</evidence>
<dbReference type="Gene3D" id="1.50.40.10">
    <property type="entry name" value="Mitochondrial carrier domain"/>
    <property type="match status" value="1"/>
</dbReference>
<dbReference type="PRINTS" id="PR00926">
    <property type="entry name" value="MITOCARRIER"/>
</dbReference>
<comment type="similarity">
    <text evidence="2 10">Belongs to the mitochondrial carrier (TC 2.A.29) family.</text>
</comment>
<dbReference type="InterPro" id="IPR018108">
    <property type="entry name" value="MCP_transmembrane"/>
</dbReference>
<evidence type="ECO:0000256" key="8">
    <source>
        <dbReference type="ARBA" id="ARBA00023136"/>
    </source>
</evidence>
<evidence type="ECO:0000256" key="1">
    <source>
        <dbReference type="ARBA" id="ARBA00004225"/>
    </source>
</evidence>
<reference evidence="12 13" key="1">
    <citation type="submission" date="2023-09" db="EMBL/GenBank/DDBJ databases">
        <title>Nesidiocoris tenuis whole genome shotgun sequence.</title>
        <authorList>
            <person name="Shibata T."/>
            <person name="Shimoda M."/>
            <person name="Kobayashi T."/>
            <person name="Uehara T."/>
        </authorList>
    </citation>
    <scope>NUCLEOTIDE SEQUENCE [LARGE SCALE GENOMIC DNA]</scope>
    <source>
        <strain evidence="12 13">Japan</strain>
    </source>
</reference>
<keyword evidence="3 10" id="KW-0813">Transport</keyword>
<organism evidence="12 13">
    <name type="scientific">Nesidiocoris tenuis</name>
    <dbReference type="NCBI Taxonomy" id="355587"/>
    <lineage>
        <taxon>Eukaryota</taxon>
        <taxon>Metazoa</taxon>
        <taxon>Ecdysozoa</taxon>
        <taxon>Arthropoda</taxon>
        <taxon>Hexapoda</taxon>
        <taxon>Insecta</taxon>
        <taxon>Pterygota</taxon>
        <taxon>Neoptera</taxon>
        <taxon>Paraneoptera</taxon>
        <taxon>Hemiptera</taxon>
        <taxon>Heteroptera</taxon>
        <taxon>Panheteroptera</taxon>
        <taxon>Cimicomorpha</taxon>
        <taxon>Miridae</taxon>
        <taxon>Dicyphina</taxon>
        <taxon>Nesidiocoris</taxon>
    </lineage>
</organism>
<evidence type="ECO:0000256" key="6">
    <source>
        <dbReference type="ARBA" id="ARBA00022989"/>
    </source>
</evidence>
<gene>
    <name evidence="12" type="ORF">NTJ_12694</name>
</gene>
<dbReference type="InterPro" id="IPR002067">
    <property type="entry name" value="MCP"/>
</dbReference>
<dbReference type="Proteomes" id="UP001307889">
    <property type="component" value="Chromosome 11"/>
</dbReference>
<keyword evidence="5" id="KW-0677">Repeat</keyword>
<feature type="repeat" description="Solcar" evidence="9">
    <location>
        <begin position="113"/>
        <end position="194"/>
    </location>
</feature>
<keyword evidence="13" id="KW-1185">Reference proteome</keyword>
<dbReference type="SUPFAM" id="SSF103506">
    <property type="entry name" value="Mitochondrial carrier"/>
    <property type="match status" value="1"/>
</dbReference>
<protein>
    <submittedName>
        <fullName evidence="12">Mitochondrial carrier protein</fullName>
    </submittedName>
</protein>
<evidence type="ECO:0000256" key="5">
    <source>
        <dbReference type="ARBA" id="ARBA00022737"/>
    </source>
</evidence>
<evidence type="ECO:0000256" key="7">
    <source>
        <dbReference type="ARBA" id="ARBA00023128"/>
    </source>
</evidence>
<evidence type="ECO:0000313" key="13">
    <source>
        <dbReference type="Proteomes" id="UP001307889"/>
    </source>
</evidence>
<dbReference type="PANTHER" id="PTHR45624:SF1">
    <property type="entry name" value="SD08189P"/>
    <property type="match status" value="1"/>
</dbReference>
<dbReference type="InterPro" id="IPR023395">
    <property type="entry name" value="MCP_dom_sf"/>
</dbReference>
<accession>A0ABN7B656</accession>
<feature type="repeat" description="Solcar" evidence="9">
    <location>
        <begin position="3"/>
        <end position="85"/>
    </location>
</feature>
<name>A0ABN7B656_9HEMI</name>
<dbReference type="Pfam" id="PF00153">
    <property type="entry name" value="Mito_carr"/>
    <property type="match status" value="3"/>
</dbReference>
<keyword evidence="4 9" id="KW-0812">Transmembrane</keyword>
<evidence type="ECO:0000256" key="10">
    <source>
        <dbReference type="RuleBase" id="RU000488"/>
    </source>
</evidence>
<dbReference type="InterPro" id="IPR050567">
    <property type="entry name" value="Mitochondrial_Carrier"/>
</dbReference>
<keyword evidence="7" id="KW-0496">Mitochondrion</keyword>